<evidence type="ECO:0000256" key="4">
    <source>
        <dbReference type="ARBA" id="ARBA00022475"/>
    </source>
</evidence>
<keyword evidence="12" id="KW-1185">Reference proteome</keyword>
<evidence type="ECO:0000256" key="5">
    <source>
        <dbReference type="ARBA" id="ARBA00022505"/>
    </source>
</evidence>
<reference evidence="11 12" key="1">
    <citation type="submission" date="2014-07" db="EMBL/GenBank/DDBJ databases">
        <title>Methanogenic archaea and the global carbon cycle.</title>
        <authorList>
            <person name="Henriksen J.R."/>
            <person name="Luke J."/>
            <person name="Reinhart S."/>
            <person name="Benedict M.N."/>
            <person name="Youngblut N.D."/>
            <person name="Metcalf M.E."/>
            <person name="Whitaker R.J."/>
            <person name="Metcalf W.W."/>
        </authorList>
    </citation>
    <scope>NUCLEOTIDE SEQUENCE [LARGE SCALE GENOMIC DNA]</scope>
    <source>
        <strain evidence="11 12">MM1</strain>
    </source>
</reference>
<name>A0A0E3SRL6_METMT</name>
<keyword evidence="3 9" id="KW-0813">Transport</keyword>
<dbReference type="GO" id="GO:0005886">
    <property type="term" value="C:plasma membrane"/>
    <property type="evidence" value="ECO:0007669"/>
    <property type="project" value="UniProtKB-SubCell"/>
</dbReference>
<dbReference type="OrthoDB" id="11163at2157"/>
<dbReference type="Pfam" id="PF00528">
    <property type="entry name" value="BPD_transp_1"/>
    <property type="match status" value="1"/>
</dbReference>
<dbReference type="GeneID" id="24893450"/>
<proteinExistence type="inferred from homology"/>
<sequence length="222" mass="23907">MLEDAWMPLLITLKVAILSTAFVAVLGIFISYALARREFRGKWLADIFVTLPLVLPPTVTGYLLVLLLGKNGPIGNIIFELTGWSLLFTWHAAVIAAFVVSLPLMVKTTASAISAVDRELEYAAYTLGHSELETIFFVTLPLAKKGILAGIVLSFARAVGEFGATLMVAGNIPGKTNTMSLSIYTAFQSGNDALANILVITLVVVSLVSMALTARFVDRWSV</sequence>
<dbReference type="PANTHER" id="PTHR30183">
    <property type="entry name" value="MOLYBDENUM TRANSPORT SYSTEM PERMEASE PROTEIN MODB"/>
    <property type="match status" value="1"/>
</dbReference>
<dbReference type="CDD" id="cd06261">
    <property type="entry name" value="TM_PBP2"/>
    <property type="match status" value="1"/>
</dbReference>
<comment type="similarity">
    <text evidence="2 9">Belongs to the binding-protein-dependent transport system permease family.</text>
</comment>
<comment type="subcellular location">
    <subcellularLocation>
        <location evidence="1 9">Cell membrane</location>
        <topology evidence="1 9">Multi-pass membrane protein</topology>
    </subcellularLocation>
</comment>
<dbReference type="SUPFAM" id="SSF161098">
    <property type="entry name" value="MetI-like"/>
    <property type="match status" value="1"/>
</dbReference>
<dbReference type="InterPro" id="IPR035906">
    <property type="entry name" value="MetI-like_sf"/>
</dbReference>
<dbReference type="InterPro" id="IPR011867">
    <property type="entry name" value="ModB_ABC"/>
</dbReference>
<dbReference type="PANTHER" id="PTHR30183:SF3">
    <property type="entry name" value="MOLYBDENUM TRANSPORT SYSTEM PERMEASE PROTEIN MODB"/>
    <property type="match status" value="1"/>
</dbReference>
<dbReference type="HOGENOM" id="CLU_016047_14_3_2"/>
<dbReference type="NCBIfam" id="TIGR02141">
    <property type="entry name" value="modB_ABC"/>
    <property type="match status" value="1"/>
</dbReference>
<organism evidence="11 12">
    <name type="scientific">Methanococcoides methylutens MM1</name>
    <dbReference type="NCBI Taxonomy" id="1434104"/>
    <lineage>
        <taxon>Archaea</taxon>
        <taxon>Methanobacteriati</taxon>
        <taxon>Methanobacteriota</taxon>
        <taxon>Stenosarchaea group</taxon>
        <taxon>Methanomicrobia</taxon>
        <taxon>Methanosarcinales</taxon>
        <taxon>Methanosarcinaceae</taxon>
        <taxon>Methanococcoides</taxon>
    </lineage>
</organism>
<feature type="transmembrane region" description="Helical" evidence="9">
    <location>
        <begin position="88"/>
        <end position="106"/>
    </location>
</feature>
<keyword evidence="8 9" id="KW-0472">Membrane</keyword>
<dbReference type="RefSeq" id="WP_048205122.1">
    <property type="nucleotide sequence ID" value="NZ_CP009518.1"/>
</dbReference>
<keyword evidence="7 9" id="KW-1133">Transmembrane helix</keyword>
<evidence type="ECO:0000256" key="2">
    <source>
        <dbReference type="ARBA" id="ARBA00009306"/>
    </source>
</evidence>
<dbReference type="NCBIfam" id="NF038017">
    <property type="entry name" value="ABC_perm1"/>
    <property type="match status" value="1"/>
</dbReference>
<evidence type="ECO:0000256" key="7">
    <source>
        <dbReference type="ARBA" id="ARBA00022989"/>
    </source>
</evidence>
<accession>A0A0E3SRL6</accession>
<evidence type="ECO:0000256" key="6">
    <source>
        <dbReference type="ARBA" id="ARBA00022692"/>
    </source>
</evidence>
<dbReference type="GO" id="GO:0015098">
    <property type="term" value="F:molybdate ion transmembrane transporter activity"/>
    <property type="evidence" value="ECO:0007669"/>
    <property type="project" value="InterPro"/>
</dbReference>
<evidence type="ECO:0000256" key="1">
    <source>
        <dbReference type="ARBA" id="ARBA00004651"/>
    </source>
</evidence>
<evidence type="ECO:0000256" key="3">
    <source>
        <dbReference type="ARBA" id="ARBA00022448"/>
    </source>
</evidence>
<dbReference type="PATRIC" id="fig|1434104.5.peg.1003"/>
<gene>
    <name evidence="11" type="ORF">MCMEM_0925</name>
</gene>
<evidence type="ECO:0000313" key="11">
    <source>
        <dbReference type="EMBL" id="AKB84978.1"/>
    </source>
</evidence>
<dbReference type="STRING" id="1434104.MCMEM_0925"/>
<keyword evidence="5" id="KW-0500">Molybdenum</keyword>
<evidence type="ECO:0000259" key="10">
    <source>
        <dbReference type="PROSITE" id="PS50928"/>
    </source>
</evidence>
<feature type="transmembrane region" description="Helical" evidence="9">
    <location>
        <begin position="193"/>
        <end position="217"/>
    </location>
</feature>
<protein>
    <submittedName>
        <fullName evidence="11">Molybdenum transport system permease protein ModB</fullName>
    </submittedName>
</protein>
<dbReference type="Gene3D" id="1.10.3720.10">
    <property type="entry name" value="MetI-like"/>
    <property type="match status" value="1"/>
</dbReference>
<dbReference type="InterPro" id="IPR049783">
    <property type="entry name" value="ABC_perm_TupB-like"/>
</dbReference>
<dbReference type="PROSITE" id="PS50928">
    <property type="entry name" value="ABC_TM1"/>
    <property type="match status" value="1"/>
</dbReference>
<evidence type="ECO:0000256" key="8">
    <source>
        <dbReference type="ARBA" id="ARBA00023136"/>
    </source>
</evidence>
<feature type="transmembrane region" description="Helical" evidence="9">
    <location>
        <begin position="6"/>
        <end position="35"/>
    </location>
</feature>
<feature type="domain" description="ABC transmembrane type-1" evidence="10">
    <location>
        <begin position="9"/>
        <end position="213"/>
    </location>
</feature>
<feature type="transmembrane region" description="Helical" evidence="9">
    <location>
        <begin position="47"/>
        <end position="68"/>
    </location>
</feature>
<dbReference type="KEGG" id="mmet:MCMEM_0925"/>
<dbReference type="AlphaFoldDB" id="A0A0E3SRL6"/>
<evidence type="ECO:0000256" key="9">
    <source>
        <dbReference type="RuleBase" id="RU363032"/>
    </source>
</evidence>
<keyword evidence="4" id="KW-1003">Cell membrane</keyword>
<keyword evidence="6 9" id="KW-0812">Transmembrane</keyword>
<dbReference type="InterPro" id="IPR000515">
    <property type="entry name" value="MetI-like"/>
</dbReference>
<evidence type="ECO:0000313" key="12">
    <source>
        <dbReference type="Proteomes" id="UP000033048"/>
    </source>
</evidence>
<dbReference type="Proteomes" id="UP000033048">
    <property type="component" value="Chromosome"/>
</dbReference>
<dbReference type="EMBL" id="CP009518">
    <property type="protein sequence ID" value="AKB84978.1"/>
    <property type="molecule type" value="Genomic_DNA"/>
</dbReference>